<proteinExistence type="predicted"/>
<dbReference type="EMBL" id="JAGYPF010000003">
    <property type="protein sequence ID" value="MBS4214017.1"/>
    <property type="molecule type" value="Genomic_DNA"/>
</dbReference>
<evidence type="ECO:0000313" key="1">
    <source>
        <dbReference type="EMBL" id="MBS4214017.1"/>
    </source>
</evidence>
<dbReference type="Proteomes" id="UP000679749">
    <property type="component" value="Unassembled WGS sequence"/>
</dbReference>
<evidence type="ECO:0000313" key="2">
    <source>
        <dbReference type="Proteomes" id="UP000679749"/>
    </source>
</evidence>
<gene>
    <name evidence="1" type="ORF">KHA99_16285</name>
</gene>
<comment type="caution">
    <text evidence="1">The sequence shown here is derived from an EMBL/GenBank/DDBJ whole genome shotgun (WGS) entry which is preliminary data.</text>
</comment>
<organism evidence="1 2">
    <name type="scientific">Neobacillus rhizophilus</name>
    <dbReference type="NCBI Taxonomy" id="2833579"/>
    <lineage>
        <taxon>Bacteria</taxon>
        <taxon>Bacillati</taxon>
        <taxon>Bacillota</taxon>
        <taxon>Bacilli</taxon>
        <taxon>Bacillales</taxon>
        <taxon>Bacillaceae</taxon>
        <taxon>Neobacillus</taxon>
    </lineage>
</organism>
<sequence length="111" mass="12719">MDAKTLWEKLINKARVTEFEIHTVPQNSSTPLWFQVGGQGSYLVISKARSNSPSVNLSNDRRISFKDFEFVHGFYERWQKGETGVRQEVSRKSQNTAYIFALIAHATKVLV</sequence>
<keyword evidence="2" id="KW-1185">Reference proteome</keyword>
<accession>A0A942YVK0</accession>
<protein>
    <submittedName>
        <fullName evidence="1">Uncharacterized protein</fullName>
    </submittedName>
</protein>
<dbReference type="RefSeq" id="WP_213118520.1">
    <property type="nucleotide sequence ID" value="NZ_JAGYPF010000003.1"/>
</dbReference>
<dbReference type="AlphaFoldDB" id="A0A942YVK0"/>
<reference evidence="1" key="1">
    <citation type="submission" date="2021-05" db="EMBL/GenBank/DDBJ databases">
        <title>Novel Bacillus species.</title>
        <authorList>
            <person name="Liu G."/>
        </authorList>
    </citation>
    <scope>NUCLEOTIDE SEQUENCE</scope>
    <source>
        <strain evidence="1">FJAT-49825</strain>
    </source>
</reference>
<name>A0A942YVK0_9BACI</name>